<dbReference type="EMBL" id="CP116942">
    <property type="protein sequence ID" value="WCO66788.1"/>
    <property type="molecule type" value="Genomic_DNA"/>
</dbReference>
<dbReference type="InterPro" id="IPR029058">
    <property type="entry name" value="AB_hydrolase_fold"/>
</dbReference>
<dbReference type="Pfam" id="PF07859">
    <property type="entry name" value="Abhydrolase_3"/>
    <property type="match status" value="1"/>
</dbReference>
<dbReference type="RefSeq" id="WP_272736310.1">
    <property type="nucleotide sequence ID" value="NZ_CP116942.1"/>
</dbReference>
<name>A0AAF0BV65_9ACTN</name>
<protein>
    <submittedName>
        <fullName evidence="4">Alpha/beta hydrolase fold domain-containing protein</fullName>
    </submittedName>
</protein>
<proteinExistence type="inferred from homology"/>
<feature type="domain" description="Alpha/beta hydrolase fold-3" evidence="3">
    <location>
        <begin position="68"/>
        <end position="266"/>
    </location>
</feature>
<keyword evidence="2 4" id="KW-0378">Hydrolase</keyword>
<dbReference type="PANTHER" id="PTHR48081:SF30">
    <property type="entry name" value="ACETYL-HYDROLASE LIPR-RELATED"/>
    <property type="match status" value="1"/>
</dbReference>
<dbReference type="Proteomes" id="UP001216390">
    <property type="component" value="Chromosome"/>
</dbReference>
<dbReference type="PANTHER" id="PTHR48081">
    <property type="entry name" value="AB HYDROLASE SUPERFAMILY PROTEIN C4A8.06C"/>
    <property type="match status" value="1"/>
</dbReference>
<comment type="similarity">
    <text evidence="1">Belongs to the 'GDXG' lipolytic enzyme family.</text>
</comment>
<dbReference type="AlphaFoldDB" id="A0AAF0BV65"/>
<dbReference type="SUPFAM" id="SSF53474">
    <property type="entry name" value="alpha/beta-Hydrolases"/>
    <property type="match status" value="1"/>
</dbReference>
<evidence type="ECO:0000256" key="1">
    <source>
        <dbReference type="ARBA" id="ARBA00010515"/>
    </source>
</evidence>
<dbReference type="Gene3D" id="3.40.50.1820">
    <property type="entry name" value="alpha/beta hydrolase"/>
    <property type="match status" value="1"/>
</dbReference>
<dbReference type="InterPro" id="IPR013094">
    <property type="entry name" value="AB_hydrolase_3"/>
</dbReference>
<sequence>MDPRVVELAPIIESFGLGAPTIAEVRERFHATASQIPAPEGVEVEHTTVAGLAATRIRRGDRPPAGRVLHLHGGAFVIGSVEVQLGVPARLALATGHEVVSVDYRVAPEAPLPAATDDAVAAYRTLLDEGPVDAVSGDSAGGALAVLAAVALRDAGVPLPGALLAFSPWTDLAGTYARPQTPSFEDAVLPRGFLAMAAEAALGDRTADDPQVTPTWADLRGLPPTMVHVGGDEMLLGDSVALAEDLASSGVEVALRSWPGMIHVFVAYPSLAPESDAALAEAATFLAAHPPPGT</sequence>
<dbReference type="GO" id="GO:0004806">
    <property type="term" value="F:triacylglycerol lipase activity"/>
    <property type="evidence" value="ECO:0007669"/>
    <property type="project" value="TreeGrafter"/>
</dbReference>
<dbReference type="InterPro" id="IPR050300">
    <property type="entry name" value="GDXG_lipolytic_enzyme"/>
</dbReference>
<dbReference type="KEGG" id="ima:PO878_20050"/>
<accession>A0AAF0BV65</accession>
<keyword evidence="5" id="KW-1185">Reference proteome</keyword>
<reference evidence="4" key="1">
    <citation type="submission" date="2023-01" db="EMBL/GenBank/DDBJ databases">
        <title>The diversity of Class Acidimicrobiia in South China Sea sediment environments and the proposal of Iamia marina sp. nov., a novel species of the genus Iamia.</title>
        <authorList>
            <person name="He Y."/>
            <person name="Tian X."/>
        </authorList>
    </citation>
    <scope>NUCLEOTIDE SEQUENCE</scope>
    <source>
        <strain evidence="4">DSM 19957</strain>
    </source>
</reference>
<evidence type="ECO:0000259" key="3">
    <source>
        <dbReference type="Pfam" id="PF07859"/>
    </source>
</evidence>
<evidence type="ECO:0000313" key="4">
    <source>
        <dbReference type="EMBL" id="WCO66788.1"/>
    </source>
</evidence>
<evidence type="ECO:0000313" key="5">
    <source>
        <dbReference type="Proteomes" id="UP001216390"/>
    </source>
</evidence>
<gene>
    <name evidence="4" type="ORF">PO878_20050</name>
</gene>
<organism evidence="4 5">
    <name type="scientific">Iamia majanohamensis</name>
    <dbReference type="NCBI Taxonomy" id="467976"/>
    <lineage>
        <taxon>Bacteria</taxon>
        <taxon>Bacillati</taxon>
        <taxon>Actinomycetota</taxon>
        <taxon>Acidimicrobiia</taxon>
        <taxon>Acidimicrobiales</taxon>
        <taxon>Iamiaceae</taxon>
        <taxon>Iamia</taxon>
    </lineage>
</organism>
<evidence type="ECO:0000256" key="2">
    <source>
        <dbReference type="ARBA" id="ARBA00022801"/>
    </source>
</evidence>